<dbReference type="SUPFAM" id="SSF159659">
    <property type="entry name" value="Cgl1923-like"/>
    <property type="match status" value="1"/>
</dbReference>
<proteinExistence type="predicted"/>
<dbReference type="Gene3D" id="3.40.50.10900">
    <property type="entry name" value="PAC-like subunit"/>
    <property type="match status" value="1"/>
</dbReference>
<protein>
    <submittedName>
        <fullName evidence="1">Proteasome protein</fullName>
    </submittedName>
</protein>
<dbReference type="AlphaFoldDB" id="A0A1E7JZ99"/>
<evidence type="ECO:0000313" key="2">
    <source>
        <dbReference type="Proteomes" id="UP000176101"/>
    </source>
</evidence>
<dbReference type="PATRIC" id="fig|1075402.3.peg.4865"/>
<keyword evidence="1" id="KW-0647">Proteasome</keyword>
<dbReference type="EMBL" id="LJGU01000133">
    <property type="protein sequence ID" value="OEU96935.1"/>
    <property type="molecule type" value="Genomic_DNA"/>
</dbReference>
<dbReference type="InterPro" id="IPR019151">
    <property type="entry name" value="Proteasome_assmbl_chaperone_2"/>
</dbReference>
<dbReference type="STRING" id="1075402.AN216_18500"/>
<comment type="caution">
    <text evidence="1">The sequence shown here is derived from an EMBL/GenBank/DDBJ whole genome shotgun (WGS) entry which is preliminary data.</text>
</comment>
<dbReference type="Proteomes" id="UP000176101">
    <property type="component" value="Unassembled WGS sequence"/>
</dbReference>
<dbReference type="InterPro" id="IPR008492">
    <property type="entry name" value="Rv2714-like"/>
</dbReference>
<evidence type="ECO:0000313" key="1">
    <source>
        <dbReference type="EMBL" id="OEU96935.1"/>
    </source>
</evidence>
<name>A0A1E7JZ99_9ACTN</name>
<reference evidence="1 2" key="1">
    <citation type="journal article" date="2016" name="Front. Microbiol.">
        <title>Comparative Genomics Analysis of Streptomyces Species Reveals Their Adaptation to the Marine Environment and Their Diversity at the Genomic Level.</title>
        <authorList>
            <person name="Tian X."/>
            <person name="Zhang Z."/>
            <person name="Yang T."/>
            <person name="Chen M."/>
            <person name="Li J."/>
            <person name="Chen F."/>
            <person name="Yang J."/>
            <person name="Li W."/>
            <person name="Zhang B."/>
            <person name="Zhang Z."/>
            <person name="Wu J."/>
            <person name="Zhang C."/>
            <person name="Long L."/>
            <person name="Xiao J."/>
        </authorList>
    </citation>
    <scope>NUCLEOTIDE SEQUENCE [LARGE SCALE GENOMIC DNA]</scope>
    <source>
        <strain evidence="1 2">SCSIO 02100</strain>
    </source>
</reference>
<dbReference type="PIRSF" id="PIRSF028754">
    <property type="entry name" value="UCP028754"/>
    <property type="match status" value="1"/>
</dbReference>
<dbReference type="OrthoDB" id="3733464at2"/>
<dbReference type="Pfam" id="PF09754">
    <property type="entry name" value="PAC2"/>
    <property type="match status" value="1"/>
</dbReference>
<dbReference type="InterPro" id="IPR038389">
    <property type="entry name" value="PSMG2_sf"/>
</dbReference>
<gene>
    <name evidence="1" type="ORF">AN216_18500</name>
</gene>
<keyword evidence="2" id="KW-1185">Reference proteome</keyword>
<sequence length="322" mass="35125">MREPQGMYEWEPSGLRAVDEIVDAAEAGGLVLLYHFEGFIDAGDTGDQIVERLLDTQPHQTVARFDVDRLIDYRARRPAMTFEQNQWTSYDLPSLELRLLRDATGAPFLLLSGPEPDVEWERFTRAVREIVERVGARLAVTFHGIPMGVPHTRPVGLTPHGNRTDLMAGSHAQFEEAQVPGSASALTEYRLAEAGHDVLGVAAHVPHYIARSTYPDAALVVLESVTSATGLVLPDIALALRGEALRTQNEIERQLAEGDEELVSVVRGLEQQYDAMAGAETRGSLTAEPVELPSADELGAVVERFLADREKRDGTGGEPGVG</sequence>
<dbReference type="GO" id="GO:0000502">
    <property type="term" value="C:proteasome complex"/>
    <property type="evidence" value="ECO:0007669"/>
    <property type="project" value="UniProtKB-KW"/>
</dbReference>
<accession>A0A1E7JZ99</accession>
<organism evidence="1 2">
    <name type="scientific">Streptomyces oceani</name>
    <dbReference type="NCBI Taxonomy" id="1075402"/>
    <lineage>
        <taxon>Bacteria</taxon>
        <taxon>Bacillati</taxon>
        <taxon>Actinomycetota</taxon>
        <taxon>Actinomycetes</taxon>
        <taxon>Kitasatosporales</taxon>
        <taxon>Streptomycetaceae</taxon>
        <taxon>Streptomyces</taxon>
    </lineage>
</organism>
<dbReference type="Gene3D" id="1.10.287.100">
    <property type="match status" value="1"/>
</dbReference>